<comment type="similarity">
    <text evidence="2 7">Belongs to the class-I pyridoxal-phosphate-dependent aminotransferase family.</text>
</comment>
<evidence type="ECO:0000256" key="1">
    <source>
        <dbReference type="ARBA" id="ARBA00001933"/>
    </source>
</evidence>
<dbReference type="InterPro" id="IPR004838">
    <property type="entry name" value="NHTrfase_class1_PyrdxlP-BS"/>
</dbReference>
<comment type="subunit">
    <text evidence="3">Homodimer.</text>
</comment>
<dbReference type="InterPro" id="IPR015424">
    <property type="entry name" value="PyrdxlP-dep_Trfase"/>
</dbReference>
<dbReference type="InterPro" id="IPR015421">
    <property type="entry name" value="PyrdxlP-dep_Trfase_major"/>
</dbReference>
<dbReference type="PANTHER" id="PTHR11879:SF22">
    <property type="entry name" value="ASPARTATE AMINOTRANSFERASE, MITOCHONDRIAL"/>
    <property type="match status" value="1"/>
</dbReference>
<dbReference type="PROSITE" id="PS00105">
    <property type="entry name" value="AA_TRANSFER_CLASS_1"/>
    <property type="match status" value="1"/>
</dbReference>
<dbReference type="InterPro" id="IPR015422">
    <property type="entry name" value="PyrdxlP-dep_Trfase_small"/>
</dbReference>
<reference evidence="10" key="1">
    <citation type="journal article" date="2014" name="Int. J. Syst. Evol. Microbiol.">
        <title>Complete genome sequence of Corynebacterium casei LMG S-19264T (=DSM 44701T), isolated from a smear-ripened cheese.</title>
        <authorList>
            <consortium name="US DOE Joint Genome Institute (JGI-PGF)"/>
            <person name="Walter F."/>
            <person name="Albersmeier A."/>
            <person name="Kalinowski J."/>
            <person name="Ruckert C."/>
        </authorList>
    </citation>
    <scope>NUCLEOTIDE SEQUENCE</scope>
    <source>
        <strain evidence="10">KCTC 12711</strain>
    </source>
</reference>
<dbReference type="CDD" id="cd00609">
    <property type="entry name" value="AAT_like"/>
    <property type="match status" value="1"/>
</dbReference>
<dbReference type="EC" id="2.6.1.-" evidence="7"/>
<dbReference type="NCBIfam" id="NF006719">
    <property type="entry name" value="PRK09257.1"/>
    <property type="match status" value="1"/>
</dbReference>
<dbReference type="InterPro" id="IPR000796">
    <property type="entry name" value="Asp_trans"/>
</dbReference>
<accession>A0A918RWL2</accession>
<feature type="domain" description="Aminotransferase class I/classII large" evidence="9">
    <location>
        <begin position="27"/>
        <end position="392"/>
    </location>
</feature>
<evidence type="ECO:0000256" key="6">
    <source>
        <dbReference type="ARBA" id="ARBA00022898"/>
    </source>
</evidence>
<dbReference type="GO" id="GO:0004838">
    <property type="term" value="F:L-tyrosine-2-oxoglutarate transaminase activity"/>
    <property type="evidence" value="ECO:0007669"/>
    <property type="project" value="TreeGrafter"/>
</dbReference>
<evidence type="ECO:0000256" key="5">
    <source>
        <dbReference type="ARBA" id="ARBA00022679"/>
    </source>
</evidence>
<evidence type="ECO:0000256" key="7">
    <source>
        <dbReference type="RuleBase" id="RU000481"/>
    </source>
</evidence>
<dbReference type="Gene3D" id="3.90.1150.10">
    <property type="entry name" value="Aspartate Aminotransferase, domain 1"/>
    <property type="match status" value="1"/>
</dbReference>
<keyword evidence="6" id="KW-0663">Pyridoxal phosphate</keyword>
<keyword evidence="5 7" id="KW-0808">Transferase</keyword>
<dbReference type="GO" id="GO:0030170">
    <property type="term" value="F:pyridoxal phosphate binding"/>
    <property type="evidence" value="ECO:0007669"/>
    <property type="project" value="InterPro"/>
</dbReference>
<keyword evidence="8" id="KW-0175">Coiled coil</keyword>
<dbReference type="PRINTS" id="PR00799">
    <property type="entry name" value="TRANSAMINASE"/>
</dbReference>
<feature type="coiled-coil region" evidence="8">
    <location>
        <begin position="304"/>
        <end position="331"/>
    </location>
</feature>
<evidence type="ECO:0000313" key="10">
    <source>
        <dbReference type="EMBL" id="GHA15390.1"/>
    </source>
</evidence>
<dbReference type="AlphaFoldDB" id="A0A918RWL2"/>
<evidence type="ECO:0000259" key="9">
    <source>
        <dbReference type="Pfam" id="PF00155"/>
    </source>
</evidence>
<reference evidence="10" key="2">
    <citation type="submission" date="2020-09" db="EMBL/GenBank/DDBJ databases">
        <authorList>
            <person name="Sun Q."/>
            <person name="Kim S."/>
        </authorList>
    </citation>
    <scope>NUCLEOTIDE SEQUENCE</scope>
    <source>
        <strain evidence="10">KCTC 12711</strain>
    </source>
</reference>
<dbReference type="GO" id="GO:0004069">
    <property type="term" value="F:L-aspartate:2-oxoglutarate aminotransferase activity"/>
    <property type="evidence" value="ECO:0007669"/>
    <property type="project" value="TreeGrafter"/>
</dbReference>
<evidence type="ECO:0000256" key="4">
    <source>
        <dbReference type="ARBA" id="ARBA00022576"/>
    </source>
</evidence>
<dbReference type="Pfam" id="PF00155">
    <property type="entry name" value="Aminotran_1_2"/>
    <property type="match status" value="1"/>
</dbReference>
<evidence type="ECO:0000313" key="11">
    <source>
        <dbReference type="Proteomes" id="UP000614811"/>
    </source>
</evidence>
<protein>
    <recommendedName>
        <fullName evidence="7">Aminotransferase</fullName>
        <ecNumber evidence="7">2.6.1.-</ecNumber>
    </recommendedName>
</protein>
<comment type="cofactor">
    <cofactor evidence="1 7">
        <name>pyridoxal 5'-phosphate</name>
        <dbReference type="ChEBI" id="CHEBI:597326"/>
    </cofactor>
</comment>
<dbReference type="GO" id="GO:0042802">
    <property type="term" value="F:identical protein binding"/>
    <property type="evidence" value="ECO:0007669"/>
    <property type="project" value="TreeGrafter"/>
</dbReference>
<dbReference type="SUPFAM" id="SSF53383">
    <property type="entry name" value="PLP-dependent transferases"/>
    <property type="match status" value="1"/>
</dbReference>
<comment type="caution">
    <text evidence="10">The sequence shown here is derived from an EMBL/GenBank/DDBJ whole genome shotgun (WGS) entry which is preliminary data.</text>
</comment>
<organism evidence="10 11">
    <name type="scientific">Arenicella chitinivorans</name>
    <dbReference type="NCBI Taxonomy" id="1329800"/>
    <lineage>
        <taxon>Bacteria</taxon>
        <taxon>Pseudomonadati</taxon>
        <taxon>Pseudomonadota</taxon>
        <taxon>Gammaproteobacteria</taxon>
        <taxon>Arenicellales</taxon>
        <taxon>Arenicellaceae</taxon>
        <taxon>Arenicella</taxon>
    </lineage>
</organism>
<sequence length="398" mass="43303">MFGKLETLPADPILGLNQTFQQDSNPDKINLSIGVYQNAHGVTPIFTAVKKAEAQLIDAQETKSYAPQAGDPLFLQHMTQLLLGDSLSAQLGDRVGAVMTPGGCGALRMGAELLMHAREGATVWVSDPTWANHFPLLQSAGLKLEKYAYYSPETHAVDFSKMLSSLQAIPIGDVVLLHGCCHNPTGADITPEQWDQVISVLAERQLTPFIDVAYQGFGDGLNEDAYGVREAVKRLPEVLIASSCSKNFGLYRERIGAVMVITPDSKTTAAAKSHILTAARSSYSMSPYHGGGIVGHLLSDPALTQEWRSELEQVRARMNRLRGELADGLNQSQTVKDFSFVAQSKGMFCYLGIPLDAVRALRSEFGIYLLDSTRINVAGLSTENLPVIIDRVSKVLQR</sequence>
<dbReference type="EMBL" id="BMXA01000005">
    <property type="protein sequence ID" value="GHA15390.1"/>
    <property type="molecule type" value="Genomic_DNA"/>
</dbReference>
<dbReference type="GO" id="GO:0005829">
    <property type="term" value="C:cytosol"/>
    <property type="evidence" value="ECO:0007669"/>
    <property type="project" value="TreeGrafter"/>
</dbReference>
<evidence type="ECO:0000256" key="2">
    <source>
        <dbReference type="ARBA" id="ARBA00007441"/>
    </source>
</evidence>
<evidence type="ECO:0000256" key="3">
    <source>
        <dbReference type="ARBA" id="ARBA00011738"/>
    </source>
</evidence>
<dbReference type="Gene3D" id="3.40.640.10">
    <property type="entry name" value="Type I PLP-dependent aspartate aminotransferase-like (Major domain)"/>
    <property type="match status" value="1"/>
</dbReference>
<evidence type="ECO:0000256" key="8">
    <source>
        <dbReference type="SAM" id="Coils"/>
    </source>
</evidence>
<dbReference type="FunFam" id="3.40.640.10:FF:000066">
    <property type="entry name" value="Aspartate aminotransferase"/>
    <property type="match status" value="1"/>
</dbReference>
<dbReference type="PANTHER" id="PTHR11879">
    <property type="entry name" value="ASPARTATE AMINOTRANSFERASE"/>
    <property type="match status" value="1"/>
</dbReference>
<name>A0A918RWL2_9GAMM</name>
<dbReference type="Proteomes" id="UP000614811">
    <property type="component" value="Unassembled WGS sequence"/>
</dbReference>
<dbReference type="RefSeq" id="WP_189402021.1">
    <property type="nucleotide sequence ID" value="NZ_BMXA01000005.1"/>
</dbReference>
<dbReference type="InterPro" id="IPR004839">
    <property type="entry name" value="Aminotransferase_I/II_large"/>
</dbReference>
<gene>
    <name evidence="10" type="primary">aspC</name>
    <name evidence="10" type="ORF">GCM10008090_26180</name>
</gene>
<proteinExistence type="inferred from homology"/>
<keyword evidence="11" id="KW-1185">Reference proteome</keyword>
<dbReference type="GO" id="GO:0033585">
    <property type="term" value="P:L-phenylalanine biosynthetic process from chorismate via phenylpyruvate"/>
    <property type="evidence" value="ECO:0007669"/>
    <property type="project" value="TreeGrafter"/>
</dbReference>
<keyword evidence="4 7" id="KW-0032">Aminotransferase</keyword>